<evidence type="ECO:0000256" key="4">
    <source>
        <dbReference type="ARBA" id="ARBA00022989"/>
    </source>
</evidence>
<feature type="domain" description="MSP" evidence="9">
    <location>
        <begin position="9"/>
        <end position="126"/>
    </location>
</feature>
<accession>A0A6M2DUU7</accession>
<evidence type="ECO:0000256" key="8">
    <source>
        <dbReference type="SAM" id="Phobius"/>
    </source>
</evidence>
<dbReference type="GO" id="GO:0033149">
    <property type="term" value="F:FFAT motif binding"/>
    <property type="evidence" value="ECO:0007669"/>
    <property type="project" value="TreeGrafter"/>
</dbReference>
<dbReference type="Gene3D" id="2.60.40.10">
    <property type="entry name" value="Immunoglobulins"/>
    <property type="match status" value="1"/>
</dbReference>
<dbReference type="InterPro" id="IPR008962">
    <property type="entry name" value="PapD-like_sf"/>
</dbReference>
<dbReference type="EMBL" id="GIIL01005202">
    <property type="protein sequence ID" value="NOV48928.1"/>
    <property type="molecule type" value="Transcribed_RNA"/>
</dbReference>
<sequence>MSKPSQSQILLIEPQNELKFRGPFEVPVTSYMKLINPSEKKVLFKIKTTAPKKYCVRPNSGAVDPKGVIEVAICLQPFKYDPQEKNKHKFMVQTVIAPEGETNIEALWKDLKPDQLMDSKLKCVFELPEGTVIKSDNSYTTNATVCLDGYDAVDDKIKSMGDNNKIQPKVISLEATESELQKVSTELARLREEEKFLKNENEGLKAEVSRLRHSSNTGAKFAEHKNSYSPPASQQQMSPILIGAAVFIGIIGFIIGKFIL</sequence>
<protein>
    <submittedName>
        <fullName evidence="10">Putative vesicle-associated membrane protein-associated protein b isoform x1</fullName>
    </submittedName>
</protein>
<keyword evidence="3 8" id="KW-0812">Transmembrane</keyword>
<evidence type="ECO:0000313" key="10">
    <source>
        <dbReference type="EMBL" id="NOV48928.1"/>
    </source>
</evidence>
<comment type="subcellular location">
    <subcellularLocation>
        <location evidence="1">Membrane</location>
        <topology evidence="1">Single-pass type IV membrane protein</topology>
    </subcellularLocation>
</comment>
<feature type="transmembrane region" description="Helical" evidence="8">
    <location>
        <begin position="240"/>
        <end position="259"/>
    </location>
</feature>
<dbReference type="AlphaFoldDB" id="A0A6M2DUU7"/>
<keyword evidence="5 7" id="KW-0175">Coiled coil</keyword>
<evidence type="ECO:0000256" key="7">
    <source>
        <dbReference type="SAM" id="Coils"/>
    </source>
</evidence>
<organism evidence="10">
    <name type="scientific">Xenopsylla cheopis</name>
    <name type="common">Oriental rat flea</name>
    <name type="synonym">Pulex cheopis</name>
    <dbReference type="NCBI Taxonomy" id="163159"/>
    <lineage>
        <taxon>Eukaryota</taxon>
        <taxon>Metazoa</taxon>
        <taxon>Ecdysozoa</taxon>
        <taxon>Arthropoda</taxon>
        <taxon>Hexapoda</taxon>
        <taxon>Insecta</taxon>
        <taxon>Pterygota</taxon>
        <taxon>Neoptera</taxon>
        <taxon>Endopterygota</taxon>
        <taxon>Siphonaptera</taxon>
        <taxon>Pulicidae</taxon>
        <taxon>Xenopsyllinae</taxon>
        <taxon>Xenopsylla</taxon>
    </lineage>
</organism>
<dbReference type="PROSITE" id="PS50202">
    <property type="entry name" value="MSP"/>
    <property type="match status" value="1"/>
</dbReference>
<dbReference type="SUPFAM" id="SSF49354">
    <property type="entry name" value="PapD-like"/>
    <property type="match status" value="1"/>
</dbReference>
<evidence type="ECO:0000256" key="1">
    <source>
        <dbReference type="ARBA" id="ARBA00004211"/>
    </source>
</evidence>
<dbReference type="PANTHER" id="PTHR10809:SF6">
    <property type="entry name" value="AT11025P-RELATED"/>
    <property type="match status" value="1"/>
</dbReference>
<dbReference type="Pfam" id="PF00635">
    <property type="entry name" value="Motile_Sperm"/>
    <property type="match status" value="1"/>
</dbReference>
<feature type="coiled-coil region" evidence="7">
    <location>
        <begin position="173"/>
        <end position="214"/>
    </location>
</feature>
<evidence type="ECO:0000256" key="3">
    <source>
        <dbReference type="ARBA" id="ARBA00022692"/>
    </source>
</evidence>
<dbReference type="GO" id="GO:0090158">
    <property type="term" value="P:endoplasmic reticulum membrane organization"/>
    <property type="evidence" value="ECO:0007669"/>
    <property type="project" value="TreeGrafter"/>
</dbReference>
<dbReference type="GO" id="GO:0061817">
    <property type="term" value="P:endoplasmic reticulum-plasma membrane tethering"/>
    <property type="evidence" value="ECO:0007669"/>
    <property type="project" value="TreeGrafter"/>
</dbReference>
<dbReference type="FunFam" id="2.60.40.10:FF:000334">
    <property type="entry name" value="vesicle-associated membrane protein-associated protein A isoform X1"/>
    <property type="match status" value="1"/>
</dbReference>
<dbReference type="PANTHER" id="PTHR10809">
    <property type="entry name" value="VESICLE-ASSOCIATED MEMBRANE PROTEIN-ASSOCIATED PROTEIN"/>
    <property type="match status" value="1"/>
</dbReference>
<evidence type="ECO:0000256" key="6">
    <source>
        <dbReference type="ARBA" id="ARBA00023136"/>
    </source>
</evidence>
<proteinExistence type="inferred from homology"/>
<keyword evidence="6 8" id="KW-0472">Membrane</keyword>
<keyword evidence="4 8" id="KW-1133">Transmembrane helix</keyword>
<dbReference type="InterPro" id="IPR013783">
    <property type="entry name" value="Ig-like_fold"/>
</dbReference>
<dbReference type="PIRSF" id="PIRSF019693">
    <property type="entry name" value="VAMP-associated"/>
    <property type="match status" value="1"/>
</dbReference>
<evidence type="ECO:0000259" key="9">
    <source>
        <dbReference type="PROSITE" id="PS50202"/>
    </source>
</evidence>
<dbReference type="InterPro" id="IPR000535">
    <property type="entry name" value="MSP_dom"/>
</dbReference>
<name>A0A6M2DUU7_XENCH</name>
<dbReference type="GO" id="GO:0005886">
    <property type="term" value="C:plasma membrane"/>
    <property type="evidence" value="ECO:0007669"/>
    <property type="project" value="TreeGrafter"/>
</dbReference>
<dbReference type="InterPro" id="IPR016763">
    <property type="entry name" value="VAP"/>
</dbReference>
<comment type="similarity">
    <text evidence="2">Belongs to the VAMP-associated protein (VAP) (TC 9.B.17) family.</text>
</comment>
<reference evidence="10" key="1">
    <citation type="submission" date="2020-03" db="EMBL/GenBank/DDBJ databases">
        <title>Transcriptomic Profiling of the Digestive Tract of the Rat Flea, Xenopsylla cheopis, Following Blood Feeding and Infection with Yersinia pestis.</title>
        <authorList>
            <person name="Bland D.M."/>
            <person name="Martens C.A."/>
            <person name="Virtaneva K."/>
            <person name="Kanakabandi K."/>
            <person name="Long D."/>
            <person name="Rosenke R."/>
            <person name="Saturday G.A."/>
            <person name="Hoyt F.H."/>
            <person name="Bruno D.P."/>
            <person name="Ribeiro J.M.C."/>
            <person name="Hinnebusch J."/>
        </authorList>
    </citation>
    <scope>NUCLEOTIDE SEQUENCE</scope>
</reference>
<dbReference type="GO" id="GO:0005789">
    <property type="term" value="C:endoplasmic reticulum membrane"/>
    <property type="evidence" value="ECO:0007669"/>
    <property type="project" value="InterPro"/>
</dbReference>
<evidence type="ECO:0000256" key="2">
    <source>
        <dbReference type="ARBA" id="ARBA00008932"/>
    </source>
</evidence>
<evidence type="ECO:0000256" key="5">
    <source>
        <dbReference type="ARBA" id="ARBA00023054"/>
    </source>
</evidence>